<reference evidence="3" key="1">
    <citation type="submission" date="2022-12" db="EMBL/GenBank/DDBJ databases">
        <title>Draft genome assemblies for two species of Escallonia (Escalloniales).</title>
        <authorList>
            <person name="Chanderbali A."/>
            <person name="Dervinis C."/>
            <person name="Anghel I."/>
            <person name="Soltis D."/>
            <person name="Soltis P."/>
            <person name="Zapata F."/>
        </authorList>
    </citation>
    <scope>NUCLEOTIDE SEQUENCE</scope>
    <source>
        <strain evidence="3">UCBG92.1500</strain>
        <tissue evidence="3">Leaf</tissue>
    </source>
</reference>
<feature type="domain" description="DUF7812" evidence="2">
    <location>
        <begin position="160"/>
        <end position="643"/>
    </location>
</feature>
<protein>
    <recommendedName>
        <fullName evidence="2">DUF7812 domain-containing protein</fullName>
    </recommendedName>
</protein>
<evidence type="ECO:0000313" key="4">
    <source>
        <dbReference type="Proteomes" id="UP001187471"/>
    </source>
</evidence>
<keyword evidence="1" id="KW-0472">Membrane</keyword>
<gene>
    <name evidence="3" type="ORF">RJ640_009512</name>
</gene>
<dbReference type="PANTHER" id="PTHR36786">
    <property type="entry name" value="2-ISOPROPYLMALATE SYNTHASE"/>
    <property type="match status" value="1"/>
</dbReference>
<keyword evidence="4" id="KW-1185">Reference proteome</keyword>
<feature type="transmembrane region" description="Helical" evidence="1">
    <location>
        <begin position="44"/>
        <end position="65"/>
    </location>
</feature>
<dbReference type="Proteomes" id="UP001187471">
    <property type="component" value="Unassembled WGS sequence"/>
</dbReference>
<name>A0AA88S8K6_9ASTE</name>
<evidence type="ECO:0000313" key="3">
    <source>
        <dbReference type="EMBL" id="KAK2994106.1"/>
    </source>
</evidence>
<dbReference type="EMBL" id="JAVXUO010000242">
    <property type="protein sequence ID" value="KAK2994106.1"/>
    <property type="molecule type" value="Genomic_DNA"/>
</dbReference>
<evidence type="ECO:0000259" key="2">
    <source>
        <dbReference type="Pfam" id="PF25104"/>
    </source>
</evidence>
<proteinExistence type="predicted"/>
<accession>A0AA88S8K6</accession>
<evidence type="ECO:0000256" key="1">
    <source>
        <dbReference type="SAM" id="Phobius"/>
    </source>
</evidence>
<dbReference type="AlphaFoldDB" id="A0AA88S8K6"/>
<comment type="caution">
    <text evidence="3">The sequence shown here is derived from an EMBL/GenBank/DDBJ whole genome shotgun (WGS) entry which is preliminary data.</text>
</comment>
<dbReference type="Pfam" id="PF25104">
    <property type="entry name" value="DUF7812"/>
    <property type="match status" value="1"/>
</dbReference>
<keyword evidence="1" id="KW-0812">Transmembrane</keyword>
<dbReference type="InterPro" id="IPR056714">
    <property type="entry name" value="DUF7812"/>
</dbReference>
<sequence>METRRRKQLKQVNKSSAFETLHSDQSPLVFQQTILKATQSPEFVLRKILCFSAFLIFVFLGFQGLKSPLLKNLYYLLIHLSSIPWGRAKKGTGLNELVMEIDQNGIRVTSTDICRLSESLSLEFYKRFMQLLTAIRDTSATSALGRLRPDTWPAAKELYLLLRCCLIVFNMLVLQQHLVENGRVLLLIIRCLSLLDLNGGKQNSVINLGQLLASESKYKDSDRTTFVTEELVTSLSSLEQSDPCIPFLSVMLEVFIDELSVHGQLREHFKLIDTISSTEKHFMGHFSHGDIGIVVEVIFAHFSLSISYDQAFEDFMERLSWLQDKDSRAPELSQSASISLLFNPIMLSAPKLMQAHIFSLVSETMGFHHLQPDLSLIDYHISVFKQSVILYTEHMDTVQTDGHPFGAKGSFVKSSLYGSDFNSSCESYIQPATKEKIDHLIMKLDDSWCSRLQSMFLRTKSDLITCSAAYIKENEYMIDTLCRKDILSILSHLISIAHDNVNDIALQTYGFTSFQDICLLASLLKLMSSSLLQALWCLRDSDKLGGPKTLKNVFSSKEYNSILDALNRFREINLRLPIQSSLLSMMDNHLMGHNESKQMLLHFLGLLSLSFVTGLDFLVKGCIMTIMASMSLFAIEDGSLDALRSLIDSKLESSSPKLPLDIVQEAVVDKECCLVVASEFQNIQALYLSSAPLIGESIGVEAEQPDCSGASSPSNMEGVVTEAETKATCNGKLFLMSITSHAGRSYDDDLADFIECKQGKDYSSWLRHRQQYRKWKSEKMAVARWEKKKRAWKLAMGKRAIRGVNLKECRLRCGRRRKYGTFMLR</sequence>
<organism evidence="3 4">
    <name type="scientific">Escallonia rubra</name>
    <dbReference type="NCBI Taxonomy" id="112253"/>
    <lineage>
        <taxon>Eukaryota</taxon>
        <taxon>Viridiplantae</taxon>
        <taxon>Streptophyta</taxon>
        <taxon>Embryophyta</taxon>
        <taxon>Tracheophyta</taxon>
        <taxon>Spermatophyta</taxon>
        <taxon>Magnoliopsida</taxon>
        <taxon>eudicotyledons</taxon>
        <taxon>Gunneridae</taxon>
        <taxon>Pentapetalae</taxon>
        <taxon>asterids</taxon>
        <taxon>campanulids</taxon>
        <taxon>Escalloniales</taxon>
        <taxon>Escalloniaceae</taxon>
        <taxon>Escallonia</taxon>
    </lineage>
</organism>
<dbReference type="PANTHER" id="PTHR36786:SF1">
    <property type="entry name" value="2-ISOPROPYLMALATE SYNTHASE"/>
    <property type="match status" value="1"/>
</dbReference>
<keyword evidence="1" id="KW-1133">Transmembrane helix</keyword>